<feature type="region of interest" description="Disordered" evidence="1">
    <location>
        <begin position="144"/>
        <end position="167"/>
    </location>
</feature>
<feature type="region of interest" description="Disordered" evidence="1">
    <location>
        <begin position="1"/>
        <end position="26"/>
    </location>
</feature>
<feature type="region of interest" description="Disordered" evidence="1">
    <location>
        <begin position="391"/>
        <end position="417"/>
    </location>
</feature>
<reference evidence="2" key="1">
    <citation type="submission" date="2021-01" db="EMBL/GenBank/DDBJ databases">
        <authorList>
            <person name="Corre E."/>
            <person name="Pelletier E."/>
            <person name="Niang G."/>
            <person name="Scheremetjew M."/>
            <person name="Finn R."/>
            <person name="Kale V."/>
            <person name="Holt S."/>
            <person name="Cochrane G."/>
            <person name="Meng A."/>
            <person name="Brown T."/>
            <person name="Cohen L."/>
        </authorList>
    </citation>
    <scope>NUCLEOTIDE SEQUENCE</scope>
    <source>
        <strain evidence="2">CCMP219</strain>
    </source>
</reference>
<feature type="compositionally biased region" description="Basic and acidic residues" evidence="1">
    <location>
        <begin position="1"/>
        <end position="12"/>
    </location>
</feature>
<name>A0A7R9YXB0_9CHLO</name>
<dbReference type="AlphaFoldDB" id="A0A7R9YXB0"/>
<protein>
    <submittedName>
        <fullName evidence="2">Uncharacterized protein</fullName>
    </submittedName>
</protein>
<evidence type="ECO:0000313" key="2">
    <source>
        <dbReference type="EMBL" id="CAD8292540.1"/>
    </source>
</evidence>
<evidence type="ECO:0000256" key="1">
    <source>
        <dbReference type="SAM" id="MobiDB-lite"/>
    </source>
</evidence>
<sequence length="417" mass="40241">MTEASPRVEPRRNPRRLPPPRPLFPKRPRLIRHAVRGNPNDLNCVCRGGSVGTLCPCATMAPTARTAHGAHKPTDGHPLSALAARPFHTPFTHAVRRCGAARHACRRWPSPPRANPDAQRAAHAASAAPVSIFPAAPPAAVAHAAGSFGGRRPTQPPGGHSSITFGDSASYGGPSSAAKYGRPSAAAAAPAAAGYGYGAPSYSGAADLSSQLGLQSPGYQSPTSGRRAPSSYGYGASAAGAGGGYVASGYGAGMGGYSSYGAGAGGYGGAGASNYSAGGALSSGGYGAGQAAAAGYGGGSHASAYQAPYGGASGAGGGGYGIGYGAAASPSSHYGGAASPSHGYGGYAAGGGSAYNSGSYGASGYGGGGAAYGGAANASYGQLAAPSRDCFQPGQKGSFGGKTSMQPPGGKSSIVFG</sequence>
<accession>A0A7R9YXB0</accession>
<organism evidence="2">
    <name type="scientific">Chlamydomonas euryale</name>
    <dbReference type="NCBI Taxonomy" id="1486919"/>
    <lineage>
        <taxon>Eukaryota</taxon>
        <taxon>Viridiplantae</taxon>
        <taxon>Chlorophyta</taxon>
        <taxon>core chlorophytes</taxon>
        <taxon>Chlorophyceae</taxon>
        <taxon>CS clade</taxon>
        <taxon>Chlamydomonadales</taxon>
        <taxon>Chlamydomonadaceae</taxon>
        <taxon>Chlamydomonas</taxon>
    </lineage>
</organism>
<gene>
    <name evidence="2" type="ORF">CEUR00632_LOCUS11533</name>
</gene>
<proteinExistence type="predicted"/>
<dbReference type="EMBL" id="HBEC01025131">
    <property type="protein sequence ID" value="CAD8292540.1"/>
    <property type="molecule type" value="Transcribed_RNA"/>
</dbReference>